<dbReference type="Gene3D" id="1.10.4030.10">
    <property type="entry name" value="Porin chaperone SurA, peptide-binding domain"/>
    <property type="match status" value="1"/>
</dbReference>
<reference evidence="4 5" key="1">
    <citation type="journal article" date="2019" name="Nat. Microbiol.">
        <title>Mediterranean grassland soil C-N compound turnover is dependent on rainfall and depth, and is mediated by genomically divergent microorganisms.</title>
        <authorList>
            <person name="Diamond S."/>
            <person name="Andeer P.F."/>
            <person name="Li Z."/>
            <person name="Crits-Christoph A."/>
            <person name="Burstein D."/>
            <person name="Anantharaman K."/>
            <person name="Lane K.R."/>
            <person name="Thomas B.C."/>
            <person name="Pan C."/>
            <person name="Northen T.R."/>
            <person name="Banfield J.F."/>
        </authorList>
    </citation>
    <scope>NUCLEOTIDE SEQUENCE [LARGE SCALE GENOMIC DNA]</scope>
    <source>
        <strain evidence="4">WS_8</strain>
    </source>
</reference>
<proteinExistence type="predicted"/>
<gene>
    <name evidence="4" type="ORF">E6K78_02630</name>
</gene>
<dbReference type="AlphaFoldDB" id="A0A538TWP4"/>
<dbReference type="PANTHER" id="PTHR47245:SF2">
    <property type="entry name" value="PEPTIDYL-PROLYL CIS-TRANS ISOMERASE HP_0175-RELATED"/>
    <property type="match status" value="1"/>
</dbReference>
<dbReference type="Pfam" id="PF13624">
    <property type="entry name" value="SurA_N_3"/>
    <property type="match status" value="1"/>
</dbReference>
<dbReference type="Pfam" id="PF13145">
    <property type="entry name" value="Rotamase_2"/>
    <property type="match status" value="1"/>
</dbReference>
<dbReference type="GO" id="GO:0003755">
    <property type="term" value="F:peptidyl-prolyl cis-trans isomerase activity"/>
    <property type="evidence" value="ECO:0007669"/>
    <property type="project" value="UniProtKB-KW"/>
</dbReference>
<evidence type="ECO:0000256" key="2">
    <source>
        <dbReference type="SAM" id="SignalP"/>
    </source>
</evidence>
<dbReference type="PROSITE" id="PS50198">
    <property type="entry name" value="PPIC_PPIASE_2"/>
    <property type="match status" value="1"/>
</dbReference>
<feature type="signal peptide" evidence="2">
    <location>
        <begin position="1"/>
        <end position="23"/>
    </location>
</feature>
<evidence type="ECO:0000256" key="1">
    <source>
        <dbReference type="PROSITE-ProRule" id="PRU00278"/>
    </source>
</evidence>
<comment type="caution">
    <text evidence="4">The sequence shown here is derived from an EMBL/GenBank/DDBJ whole genome shotgun (WGS) entry which is preliminary data.</text>
</comment>
<accession>A0A538TWP4</accession>
<sequence>MSARFMAGVPVTALLIVAWAARAESPPASMRPRAPRATAVSTTAMATVGPLSISRAEFERNFQQGMDTYRARTGREIPDEYRPPLRRQLLETLIRQKLLELEVERRGLQATPEEAELELRKDPAFQTRGVFDEAKFLAIKHGQPEAFHQAVEAMRRTLPTRRLAETIERGQRTDDSALRASVARSLAGATVALLSLTRAGIDPLVEPREVEIVRAYQARRGEFAHPEEATLSVLFVNQPPLSDADASRSSVRRDWELRMRQRADSILAAVRGGAVLDSIAAPFGGLKRRVVVNRGRFPAYWRGGSRFEDAVFGAAPGSILPEPVPGVSGSIVARVDQVHPAGVSPLSDVAPRLREELRAAARERRDQQQLQALYASLRDSLRGPAFRIRYAVADTSSFTPPEPTPAEMDRFYRGHLADYSWFDAASGGVVAKPFAEARTDVRERIVTQRRVTLAREAAQRLFSAWSRGKRDAGLERAMTFVKETDWVPAGGVVDSGLAGAALTDTLASHLALGRGLTTFPRGLIVYHVFDHNPSIVPGFDRARPLLVSRIVARRDAEEERGARALFDASPRGFASGTSLRYGRVVVPTIPALAVPLSRAEVEKYYRDHIDDYSAPELARVRHILVSPADATPAADAAARRKAEDLLRRVRAGESFATLARENSDDSATREDGGDVGVFSPGQMLPEFDRAAFAMRVGDLVGPVRTEAGYHILECLERAPREKTPLAYCYSTVGSDAAREAGDAMAHAIADSLLRAAPTPARAVAEAHRRNWLVYSDDHVIGGPDRPRDYYEALERLKPGQFYSKTMQIEGTGWAITWVEGTIASGKATWEEARSRAIQAYRDQVLQRAVVAKRAELDSLEAAGWSLDSLAALRGGFERHEDVTRGTALLGGREQLDSLVFGRSKPPVLRPGETSPWSEFPLGMARVRLLERHDPDPVQLATRLELERRRARESALESAYEALKRRYPVRILDDQLRATPLPQMPDS</sequence>
<dbReference type="Gene3D" id="3.10.50.40">
    <property type="match status" value="1"/>
</dbReference>
<dbReference type="PANTHER" id="PTHR47245">
    <property type="entry name" value="PEPTIDYLPROLYL ISOMERASE"/>
    <property type="match status" value="1"/>
</dbReference>
<evidence type="ECO:0000313" key="5">
    <source>
        <dbReference type="Proteomes" id="UP000316609"/>
    </source>
</evidence>
<feature type="domain" description="PpiC" evidence="3">
    <location>
        <begin position="615"/>
        <end position="716"/>
    </location>
</feature>
<dbReference type="InterPro" id="IPR027304">
    <property type="entry name" value="Trigger_fact/SurA_dom_sf"/>
</dbReference>
<dbReference type="SUPFAM" id="SSF109998">
    <property type="entry name" value="Triger factor/SurA peptide-binding domain-like"/>
    <property type="match status" value="1"/>
</dbReference>
<dbReference type="InterPro" id="IPR050245">
    <property type="entry name" value="PrsA_foldase"/>
</dbReference>
<evidence type="ECO:0000259" key="3">
    <source>
        <dbReference type="PROSITE" id="PS50198"/>
    </source>
</evidence>
<dbReference type="Pfam" id="PF00639">
    <property type="entry name" value="Rotamase"/>
    <property type="match status" value="1"/>
</dbReference>
<keyword evidence="2" id="KW-0732">Signal</keyword>
<feature type="chain" id="PRO_5021801718" description="PpiC domain-containing protein" evidence="2">
    <location>
        <begin position="24"/>
        <end position="986"/>
    </location>
</feature>
<dbReference type="InterPro" id="IPR046357">
    <property type="entry name" value="PPIase_dom_sf"/>
</dbReference>
<dbReference type="InterPro" id="IPR023058">
    <property type="entry name" value="PPIase_PpiC_CS"/>
</dbReference>
<organism evidence="4 5">
    <name type="scientific">Eiseniibacteriota bacterium</name>
    <dbReference type="NCBI Taxonomy" id="2212470"/>
    <lineage>
        <taxon>Bacteria</taxon>
        <taxon>Candidatus Eiseniibacteriota</taxon>
    </lineage>
</organism>
<keyword evidence="1" id="KW-0413">Isomerase</keyword>
<dbReference type="EMBL" id="VBOY01000018">
    <property type="protein sequence ID" value="TMQ68052.1"/>
    <property type="molecule type" value="Genomic_DNA"/>
</dbReference>
<dbReference type="InterPro" id="IPR000297">
    <property type="entry name" value="PPIase_PpiC"/>
</dbReference>
<protein>
    <recommendedName>
        <fullName evidence="3">PpiC domain-containing protein</fullName>
    </recommendedName>
</protein>
<evidence type="ECO:0000313" key="4">
    <source>
        <dbReference type="EMBL" id="TMQ68052.1"/>
    </source>
</evidence>
<keyword evidence="1" id="KW-0697">Rotamase</keyword>
<dbReference type="SUPFAM" id="SSF54534">
    <property type="entry name" value="FKBP-like"/>
    <property type="match status" value="1"/>
</dbReference>
<dbReference type="Proteomes" id="UP000316609">
    <property type="component" value="Unassembled WGS sequence"/>
</dbReference>
<dbReference type="PROSITE" id="PS01096">
    <property type="entry name" value="PPIC_PPIASE_1"/>
    <property type="match status" value="1"/>
</dbReference>
<name>A0A538TWP4_UNCEI</name>